<dbReference type="Pfam" id="PF00361">
    <property type="entry name" value="Proton_antipo_M"/>
    <property type="match status" value="1"/>
</dbReference>
<comment type="subcellular location">
    <subcellularLocation>
        <location evidence="1">Endomembrane system</location>
        <topology evidence="1">Multi-pass membrane protein</topology>
    </subcellularLocation>
    <subcellularLocation>
        <location evidence="5">Membrane</location>
        <topology evidence="5">Multi-pass membrane protein</topology>
    </subcellularLocation>
</comment>
<evidence type="ECO:0000259" key="8">
    <source>
        <dbReference type="Pfam" id="PF00662"/>
    </source>
</evidence>
<feature type="transmembrane region" description="Helical" evidence="6">
    <location>
        <begin position="551"/>
        <end position="572"/>
    </location>
</feature>
<evidence type="ECO:0000256" key="6">
    <source>
        <dbReference type="SAM" id="Phobius"/>
    </source>
</evidence>
<dbReference type="NCBIfam" id="NF005141">
    <property type="entry name" value="PRK06590.1"/>
    <property type="match status" value="1"/>
</dbReference>
<dbReference type="Pfam" id="PF00662">
    <property type="entry name" value="Proton_antipo_N"/>
    <property type="match status" value="1"/>
</dbReference>
<evidence type="ECO:0000313" key="9">
    <source>
        <dbReference type="EMBL" id="MEW9624803.1"/>
    </source>
</evidence>
<organism evidence="9 10">
    <name type="scientific">Rhodanobacter geophilus</name>
    <dbReference type="NCBI Taxonomy" id="3162488"/>
    <lineage>
        <taxon>Bacteria</taxon>
        <taxon>Pseudomonadati</taxon>
        <taxon>Pseudomonadota</taxon>
        <taxon>Gammaproteobacteria</taxon>
        <taxon>Lysobacterales</taxon>
        <taxon>Rhodanobacteraceae</taxon>
        <taxon>Rhodanobacter</taxon>
    </lineage>
</organism>
<dbReference type="EMBL" id="JBFOHL010000009">
    <property type="protein sequence ID" value="MEW9624803.1"/>
    <property type="molecule type" value="Genomic_DNA"/>
</dbReference>
<sequence>MQLPTSILLIIALAPLVGCVLAGFLGRQIGRAGAHSVTILGLLISCGLSFWVLYQLVWGGAPNFNQNLYTWFEIGRFNASVGFMIDRLTAMMMVVVTFVSLLVHVYTIGYMHDDPGYQRFFSYISLFTFSMLMLVMSNNFLQLFFGWEAVGLVSYLLIGFWFKRPTAIFANLKAFLVNRVGDFGFLLGIAAVLYFLNTLDYATAFAAAPTLVGKTLAITQGTQWDAATVICILLFIGAMGKSAQVPLHVWLPDSMEGPTPISALIHAATMVTAGIFMVARMSPLFELSQSALSFVMVIGATGALFTGLIGIVQNDIKRVIAYSTLSQLGYMTVALGVSAYAGAVFHLMTHAFFKALLFLGAGSVIIAMHHEQDMRYMGGLRKYMPITWITMWIGSLALVAVPFTSGFYSKDAIIEAVGDSHRWGAGYAYFCVLAGAFVTATYTFRQMYLTFHGKERFTVVHNHGHHAEHMDDHGHHEQGIMHETPKESPWVVTLPLVLLAIPSLLVGFFTVRPMLFGGWFGGAIRVNEANDVLGEMGHEFHGALQMALHGFWSLPFGLVVLAFALTTWIYLFNPAIAGKIRNALNPFYQMLNHKYWFDAVYFVVFARGGVKLGRLFWKAGDAAVIDGVMIDGTTAMTRRVASGMRRLQSGYLYQYAFAMIIGLILLLGGYWLFGPMLAAQ</sequence>
<evidence type="ECO:0000259" key="7">
    <source>
        <dbReference type="Pfam" id="PF00361"/>
    </source>
</evidence>
<dbReference type="PRINTS" id="PR01435">
    <property type="entry name" value="NPOXDRDTASE5"/>
</dbReference>
<dbReference type="InterPro" id="IPR001516">
    <property type="entry name" value="Proton_antipo_N"/>
</dbReference>
<feature type="transmembrane region" description="Helical" evidence="6">
    <location>
        <begin position="222"/>
        <end position="240"/>
    </location>
</feature>
<feature type="domain" description="NADH-Ubiquinone oxidoreductase (complex I) chain 5 N-terminal" evidence="8">
    <location>
        <begin position="71"/>
        <end position="121"/>
    </location>
</feature>
<keyword evidence="3 6" id="KW-1133">Transmembrane helix</keyword>
<gene>
    <name evidence="9" type="primary">nuoL</name>
    <name evidence="9" type="ORF">ABQJ56_11255</name>
</gene>
<evidence type="ECO:0000313" key="10">
    <source>
        <dbReference type="Proteomes" id="UP001556170"/>
    </source>
</evidence>
<dbReference type="InterPro" id="IPR003945">
    <property type="entry name" value="NU5C-like"/>
</dbReference>
<evidence type="ECO:0000256" key="2">
    <source>
        <dbReference type="ARBA" id="ARBA00022692"/>
    </source>
</evidence>
<dbReference type="Proteomes" id="UP001556170">
    <property type="component" value="Unassembled WGS sequence"/>
</dbReference>
<dbReference type="InterPro" id="IPR001750">
    <property type="entry name" value="ND/Mrp_TM"/>
</dbReference>
<keyword evidence="10" id="KW-1185">Reference proteome</keyword>
<dbReference type="PRINTS" id="PR01434">
    <property type="entry name" value="NADHDHGNASE5"/>
</dbReference>
<evidence type="ECO:0000256" key="5">
    <source>
        <dbReference type="RuleBase" id="RU000320"/>
    </source>
</evidence>
<dbReference type="Gene3D" id="1.20.5.2700">
    <property type="match status" value="1"/>
</dbReference>
<feature type="transmembrane region" description="Helical" evidence="6">
    <location>
        <begin position="490"/>
        <end position="511"/>
    </location>
</feature>
<proteinExistence type="predicted"/>
<feature type="transmembrane region" description="Helical" evidence="6">
    <location>
        <begin position="291"/>
        <end position="312"/>
    </location>
</feature>
<reference evidence="9 10" key="1">
    <citation type="submission" date="2024-06" db="EMBL/GenBank/DDBJ databases">
        <authorList>
            <person name="Woo H."/>
        </authorList>
    </citation>
    <scope>NUCLEOTIDE SEQUENCE [LARGE SCALE GENOMIC DNA]</scope>
    <source>
        <strain evidence="9 10">S2-g</strain>
    </source>
</reference>
<dbReference type="NCBIfam" id="TIGR01974">
    <property type="entry name" value="NDH_I_L"/>
    <property type="match status" value="1"/>
</dbReference>
<feature type="transmembrane region" description="Helical" evidence="6">
    <location>
        <begin position="120"/>
        <end position="137"/>
    </location>
</feature>
<feature type="transmembrane region" description="Helical" evidence="6">
    <location>
        <begin position="388"/>
        <end position="407"/>
    </location>
</feature>
<protein>
    <submittedName>
        <fullName evidence="9">NADH-quinone oxidoreductase subunit L</fullName>
    </submittedName>
</protein>
<evidence type="ECO:0000256" key="3">
    <source>
        <dbReference type="ARBA" id="ARBA00022989"/>
    </source>
</evidence>
<accession>A0ABV3QSE6</accession>
<feature type="transmembrane region" description="Helical" evidence="6">
    <location>
        <begin position="37"/>
        <end position="57"/>
    </location>
</feature>
<evidence type="ECO:0000256" key="1">
    <source>
        <dbReference type="ARBA" id="ARBA00004127"/>
    </source>
</evidence>
<feature type="transmembrane region" description="Helical" evidence="6">
    <location>
        <begin position="347"/>
        <end position="367"/>
    </location>
</feature>
<feature type="transmembrane region" description="Helical" evidence="6">
    <location>
        <begin position="6"/>
        <end position="25"/>
    </location>
</feature>
<feature type="transmembrane region" description="Helical" evidence="6">
    <location>
        <begin position="261"/>
        <end position="279"/>
    </location>
</feature>
<dbReference type="PANTHER" id="PTHR42829:SF2">
    <property type="entry name" value="NADH-UBIQUINONE OXIDOREDUCTASE CHAIN 5"/>
    <property type="match status" value="1"/>
</dbReference>
<feature type="transmembrane region" description="Helical" evidence="6">
    <location>
        <begin position="88"/>
        <end position="108"/>
    </location>
</feature>
<feature type="transmembrane region" description="Helical" evidence="6">
    <location>
        <begin position="319"/>
        <end position="341"/>
    </location>
</feature>
<dbReference type="InterPro" id="IPR018393">
    <property type="entry name" value="NADHpl_OxRdtase_5_subgr"/>
</dbReference>
<name>A0ABV3QSE6_9GAMM</name>
<feature type="transmembrane region" description="Helical" evidence="6">
    <location>
        <begin position="183"/>
        <end position="202"/>
    </location>
</feature>
<feature type="transmembrane region" description="Helical" evidence="6">
    <location>
        <begin position="652"/>
        <end position="673"/>
    </location>
</feature>
<feature type="transmembrane region" description="Helical" evidence="6">
    <location>
        <begin position="427"/>
        <end position="444"/>
    </location>
</feature>
<feature type="domain" description="NADH:quinone oxidoreductase/Mrp antiporter transmembrane" evidence="7">
    <location>
        <begin position="137"/>
        <end position="423"/>
    </location>
</feature>
<keyword evidence="4 6" id="KW-0472">Membrane</keyword>
<dbReference type="RefSeq" id="WP_367845108.1">
    <property type="nucleotide sequence ID" value="NZ_JBFOHL010000009.1"/>
</dbReference>
<feature type="transmembrane region" description="Helical" evidence="6">
    <location>
        <begin position="143"/>
        <end position="162"/>
    </location>
</feature>
<dbReference type="PANTHER" id="PTHR42829">
    <property type="entry name" value="NADH-UBIQUINONE OXIDOREDUCTASE CHAIN 5"/>
    <property type="match status" value="1"/>
</dbReference>
<evidence type="ECO:0000256" key="4">
    <source>
        <dbReference type="ARBA" id="ARBA00023136"/>
    </source>
</evidence>
<keyword evidence="2 5" id="KW-0812">Transmembrane</keyword>
<comment type="caution">
    <text evidence="9">The sequence shown here is derived from an EMBL/GenBank/DDBJ whole genome shotgun (WGS) entry which is preliminary data.</text>
</comment>